<protein>
    <submittedName>
        <fullName evidence="2">Uncharacterized protein</fullName>
    </submittedName>
</protein>
<evidence type="ECO:0000313" key="3">
    <source>
        <dbReference type="Proteomes" id="UP000501128"/>
    </source>
</evidence>
<name>A0A7L5DRA6_9BACT</name>
<dbReference type="AlphaFoldDB" id="A0A7L5DRA6"/>
<evidence type="ECO:0000313" key="2">
    <source>
        <dbReference type="EMBL" id="QJD80132.1"/>
    </source>
</evidence>
<gene>
    <name evidence="2" type="ORF">HH216_18230</name>
</gene>
<dbReference type="Proteomes" id="UP000501128">
    <property type="component" value="Chromosome"/>
</dbReference>
<feature type="region of interest" description="Disordered" evidence="1">
    <location>
        <begin position="1"/>
        <end position="51"/>
    </location>
</feature>
<reference evidence="2 3" key="1">
    <citation type="submission" date="2020-04" db="EMBL/GenBank/DDBJ databases">
        <title>Genome sequencing of novel species.</title>
        <authorList>
            <person name="Heo J."/>
            <person name="Kim S.-J."/>
            <person name="Kim J.-S."/>
            <person name="Hong S.-B."/>
            <person name="Kwon S.-W."/>
        </authorList>
    </citation>
    <scope>NUCLEOTIDE SEQUENCE [LARGE SCALE GENOMIC DNA]</scope>
    <source>
        <strain evidence="2 3">CJU-R4</strain>
    </source>
</reference>
<dbReference type="RefSeq" id="WP_169552091.1">
    <property type="nucleotide sequence ID" value="NZ_CP051677.1"/>
</dbReference>
<proteinExistence type="predicted"/>
<evidence type="ECO:0000256" key="1">
    <source>
        <dbReference type="SAM" id="MobiDB-lite"/>
    </source>
</evidence>
<dbReference type="KEGG" id="srho:HH216_18230"/>
<dbReference type="EMBL" id="CP051677">
    <property type="protein sequence ID" value="QJD80132.1"/>
    <property type="molecule type" value="Genomic_DNA"/>
</dbReference>
<sequence length="214" mass="20147">MPARPAPHPPISRLDDVDARRVGPPVGHGQRATAGKAHLGIGAGVGGKDKPAPPVGDPLVASPVDALPVGGHQPGGLVGGAFGEELGAGLGLAGVEFDLGGVTLSVAQGGKGVLAVGGEGHGLDGLEGAVLAGGGDAGRGGGVGQHALPLVAHAATQDADVVAAGGQGASGLVGGGEGGREGTGGVSRADHRVAISVESAPNSPAEVVAESLRL</sequence>
<feature type="compositionally biased region" description="Pro residues" evidence="1">
    <location>
        <begin position="1"/>
        <end position="10"/>
    </location>
</feature>
<organism evidence="2 3">
    <name type="scientific">Spirosoma rhododendri</name>
    <dbReference type="NCBI Taxonomy" id="2728024"/>
    <lineage>
        <taxon>Bacteria</taxon>
        <taxon>Pseudomonadati</taxon>
        <taxon>Bacteroidota</taxon>
        <taxon>Cytophagia</taxon>
        <taxon>Cytophagales</taxon>
        <taxon>Cytophagaceae</taxon>
        <taxon>Spirosoma</taxon>
    </lineage>
</organism>
<accession>A0A7L5DRA6</accession>
<keyword evidence="3" id="KW-1185">Reference proteome</keyword>